<protein>
    <submittedName>
        <fullName evidence="1">Uncharacterized protein</fullName>
    </submittedName>
</protein>
<evidence type="ECO:0000313" key="1">
    <source>
        <dbReference type="EMBL" id="GBN40323.1"/>
    </source>
</evidence>
<proteinExistence type="predicted"/>
<accession>A0A4Y2NNH4</accession>
<name>A0A4Y2NNH4_ARAVE</name>
<dbReference type="Proteomes" id="UP000499080">
    <property type="component" value="Unassembled WGS sequence"/>
</dbReference>
<dbReference type="EMBL" id="BGPR01009489">
    <property type="protein sequence ID" value="GBN40323.1"/>
    <property type="molecule type" value="Genomic_DNA"/>
</dbReference>
<keyword evidence="2" id="KW-1185">Reference proteome</keyword>
<organism evidence="1 2">
    <name type="scientific">Araneus ventricosus</name>
    <name type="common">Orbweaver spider</name>
    <name type="synonym">Epeira ventricosa</name>
    <dbReference type="NCBI Taxonomy" id="182803"/>
    <lineage>
        <taxon>Eukaryota</taxon>
        <taxon>Metazoa</taxon>
        <taxon>Ecdysozoa</taxon>
        <taxon>Arthropoda</taxon>
        <taxon>Chelicerata</taxon>
        <taxon>Arachnida</taxon>
        <taxon>Araneae</taxon>
        <taxon>Araneomorphae</taxon>
        <taxon>Entelegynae</taxon>
        <taxon>Araneoidea</taxon>
        <taxon>Araneidae</taxon>
        <taxon>Araneus</taxon>
    </lineage>
</organism>
<gene>
    <name evidence="1" type="ORF">AVEN_272657_1</name>
</gene>
<dbReference type="AlphaFoldDB" id="A0A4Y2NNH4"/>
<sequence length="159" mass="17285">MAETGHEMDNKFHLIKQHVQPGLLTTRKADTASPDYESGSHWYSTAIYCSRREQTPIKALSATSALITPHDVVVNRSRNLSGPASYNHLYPAVRISMDIVILWGLDVTTSATGTVNSPITVSPLVLRHTPFSVTGSHLTPEAPQCLGPPSNLTSLQLLL</sequence>
<comment type="caution">
    <text evidence="1">The sequence shown here is derived from an EMBL/GenBank/DDBJ whole genome shotgun (WGS) entry which is preliminary data.</text>
</comment>
<reference evidence="1 2" key="1">
    <citation type="journal article" date="2019" name="Sci. Rep.">
        <title>Orb-weaving spider Araneus ventricosus genome elucidates the spidroin gene catalogue.</title>
        <authorList>
            <person name="Kono N."/>
            <person name="Nakamura H."/>
            <person name="Ohtoshi R."/>
            <person name="Moran D.A.P."/>
            <person name="Shinohara A."/>
            <person name="Yoshida Y."/>
            <person name="Fujiwara M."/>
            <person name="Mori M."/>
            <person name="Tomita M."/>
            <person name="Arakawa K."/>
        </authorList>
    </citation>
    <scope>NUCLEOTIDE SEQUENCE [LARGE SCALE GENOMIC DNA]</scope>
</reference>
<evidence type="ECO:0000313" key="2">
    <source>
        <dbReference type="Proteomes" id="UP000499080"/>
    </source>
</evidence>